<evidence type="ECO:0000256" key="1">
    <source>
        <dbReference type="ARBA" id="ARBA00009477"/>
    </source>
</evidence>
<dbReference type="PROSITE" id="PS51257">
    <property type="entry name" value="PROKAR_LIPOPROTEIN"/>
    <property type="match status" value="1"/>
</dbReference>
<comment type="caution">
    <text evidence="3">The sequence shown here is derived from an EMBL/GenBank/DDBJ whole genome shotgun (WGS) entry which is preliminary data.</text>
</comment>
<organism evidence="3 4">
    <name type="scientific">Paraglaciecola mesophila</name>
    <dbReference type="NCBI Taxonomy" id="197222"/>
    <lineage>
        <taxon>Bacteria</taxon>
        <taxon>Pseudomonadati</taxon>
        <taxon>Pseudomonadota</taxon>
        <taxon>Gammaproteobacteria</taxon>
        <taxon>Alteromonadales</taxon>
        <taxon>Alteromonadaceae</taxon>
        <taxon>Paraglaciecola</taxon>
    </lineage>
</organism>
<dbReference type="InterPro" id="IPR006143">
    <property type="entry name" value="RND_pump_MFP"/>
</dbReference>
<reference evidence="3 4" key="1">
    <citation type="submission" date="2024-03" db="EMBL/GenBank/DDBJ databases">
        <title>Community enrichment and isolation of bacterial strains for fucoidan degradation.</title>
        <authorList>
            <person name="Sichert A."/>
        </authorList>
    </citation>
    <scope>NUCLEOTIDE SEQUENCE [LARGE SCALE GENOMIC DNA]</scope>
    <source>
        <strain evidence="3 4">AS12</strain>
    </source>
</reference>
<dbReference type="RefSeq" id="WP_342880841.1">
    <property type="nucleotide sequence ID" value="NZ_JBBMQS010000002.1"/>
</dbReference>
<dbReference type="Gene3D" id="2.40.420.20">
    <property type="match status" value="1"/>
</dbReference>
<dbReference type="Gene3D" id="1.10.287.470">
    <property type="entry name" value="Helix hairpin bin"/>
    <property type="match status" value="1"/>
</dbReference>
<accession>A0ABU9SSD1</accession>
<gene>
    <name evidence="3" type="ORF">WNY77_03030</name>
</gene>
<dbReference type="NCBIfam" id="TIGR01730">
    <property type="entry name" value="RND_mfp"/>
    <property type="match status" value="1"/>
</dbReference>
<dbReference type="Gene3D" id="2.40.50.100">
    <property type="match status" value="1"/>
</dbReference>
<evidence type="ECO:0000313" key="4">
    <source>
        <dbReference type="Proteomes" id="UP001461163"/>
    </source>
</evidence>
<dbReference type="Gene3D" id="2.40.30.170">
    <property type="match status" value="1"/>
</dbReference>
<evidence type="ECO:0000259" key="2">
    <source>
        <dbReference type="Pfam" id="PF25917"/>
    </source>
</evidence>
<protein>
    <submittedName>
        <fullName evidence="3">Efflux RND transporter periplasmic adaptor subunit</fullName>
    </submittedName>
</protein>
<dbReference type="SUPFAM" id="SSF111369">
    <property type="entry name" value="HlyD-like secretion proteins"/>
    <property type="match status" value="1"/>
</dbReference>
<evidence type="ECO:0000313" key="3">
    <source>
        <dbReference type="EMBL" id="MEM5496364.1"/>
    </source>
</evidence>
<dbReference type="InterPro" id="IPR058625">
    <property type="entry name" value="MdtA-like_BSH"/>
</dbReference>
<dbReference type="Pfam" id="PF25917">
    <property type="entry name" value="BSH_RND"/>
    <property type="match status" value="1"/>
</dbReference>
<feature type="domain" description="Multidrug resistance protein MdtA-like barrel-sandwich hybrid" evidence="2">
    <location>
        <begin position="72"/>
        <end position="191"/>
    </location>
</feature>
<dbReference type="PANTHER" id="PTHR30469:SF20">
    <property type="entry name" value="EFFLUX RND TRANSPORTER PERIPLASMIC ADAPTOR SUBUNIT"/>
    <property type="match status" value="1"/>
</dbReference>
<keyword evidence="4" id="KW-1185">Reference proteome</keyword>
<dbReference type="EMBL" id="JBBMQS010000002">
    <property type="protein sequence ID" value="MEM5496364.1"/>
    <property type="molecule type" value="Genomic_DNA"/>
</dbReference>
<name>A0ABU9SSD1_9ALTE</name>
<proteinExistence type="inferred from homology"/>
<dbReference type="PANTHER" id="PTHR30469">
    <property type="entry name" value="MULTIDRUG RESISTANCE PROTEIN MDTA"/>
    <property type="match status" value="1"/>
</dbReference>
<dbReference type="Proteomes" id="UP001461163">
    <property type="component" value="Unassembled WGS sequence"/>
</dbReference>
<sequence length="357" mass="39199">MPSKNVSRILGSLGVMLLVSVGVTGCNNVNSQEVSRVIKPVKLTMVPDLSRQHVDSFIGKLDATERAVLSFNVAGEIASVMPRMGKQVKKGELLAALDPTDYQLALDTRQAEFDLAETQYLRAKALIKDTLISKDLFDQTETNYKVAKAQLAQAKTDLTYTKIIAPFDGTVSLTNAESHQVVAANQPVMKVLNNTVMDVVFTVPVSFVSNYGVQAISQSSVWVTMDSAREQQIPALFKEISTQPNADTNTYTARVTVRRPADVTLLSGMSGQVHVANPENKRQFTLPRTAWISKEDGKGHVWKFEPNEKRVMKTAVMLDDNGFIHSGLQQGDLVVETGIHGLEEGQLVKPWVEEDGI</sequence>
<comment type="similarity">
    <text evidence="1">Belongs to the membrane fusion protein (MFP) (TC 8.A.1) family.</text>
</comment>